<keyword evidence="3 5" id="KW-0808">Transferase</keyword>
<feature type="domain" description="Glycosyltransferase 2-like" evidence="4">
    <location>
        <begin position="9"/>
        <end position="119"/>
    </location>
</feature>
<dbReference type="Proteomes" id="UP001206788">
    <property type="component" value="Unassembled WGS sequence"/>
</dbReference>
<comment type="similarity">
    <text evidence="1">Belongs to the glycosyltransferase 2 family.</text>
</comment>
<keyword evidence="2 5" id="KW-0328">Glycosyltransferase</keyword>
<dbReference type="InterPro" id="IPR001173">
    <property type="entry name" value="Glyco_trans_2-like"/>
</dbReference>
<dbReference type="RefSeq" id="WP_259412705.1">
    <property type="nucleotide sequence ID" value="NZ_JANWGH010000001.1"/>
</dbReference>
<keyword evidence="6" id="KW-1185">Reference proteome</keyword>
<dbReference type="EMBL" id="JANWGH010000001">
    <property type="protein sequence ID" value="MCS5489029.1"/>
    <property type="molecule type" value="Genomic_DNA"/>
</dbReference>
<name>A0ABT2G1H1_9BACT</name>
<gene>
    <name evidence="5" type="ORF">NY014_01225</name>
</gene>
<evidence type="ECO:0000256" key="2">
    <source>
        <dbReference type="ARBA" id="ARBA00022676"/>
    </source>
</evidence>
<dbReference type="InterPro" id="IPR029044">
    <property type="entry name" value="Nucleotide-diphossugar_trans"/>
</dbReference>
<evidence type="ECO:0000313" key="6">
    <source>
        <dbReference type="Proteomes" id="UP001206788"/>
    </source>
</evidence>
<dbReference type="PANTHER" id="PTHR43179:SF12">
    <property type="entry name" value="GALACTOFURANOSYLTRANSFERASE GLFT2"/>
    <property type="match status" value="1"/>
</dbReference>
<organism evidence="5 6">
    <name type="scientific">Algoriphagus limi</name>
    <dbReference type="NCBI Taxonomy" id="2975273"/>
    <lineage>
        <taxon>Bacteria</taxon>
        <taxon>Pseudomonadati</taxon>
        <taxon>Bacteroidota</taxon>
        <taxon>Cytophagia</taxon>
        <taxon>Cytophagales</taxon>
        <taxon>Cyclobacteriaceae</taxon>
        <taxon>Algoriphagus</taxon>
    </lineage>
</organism>
<comment type="caution">
    <text evidence="5">The sequence shown here is derived from an EMBL/GenBank/DDBJ whole genome shotgun (WGS) entry which is preliminary data.</text>
</comment>
<evidence type="ECO:0000256" key="3">
    <source>
        <dbReference type="ARBA" id="ARBA00022679"/>
    </source>
</evidence>
<dbReference type="PANTHER" id="PTHR43179">
    <property type="entry name" value="RHAMNOSYLTRANSFERASE WBBL"/>
    <property type="match status" value="1"/>
</dbReference>
<evidence type="ECO:0000313" key="5">
    <source>
        <dbReference type="EMBL" id="MCS5489029.1"/>
    </source>
</evidence>
<dbReference type="SUPFAM" id="SSF53448">
    <property type="entry name" value="Nucleotide-diphospho-sugar transferases"/>
    <property type="match status" value="1"/>
</dbReference>
<protein>
    <submittedName>
        <fullName evidence="5">Glycosyltransferase</fullName>
        <ecNumber evidence="5">2.4.-.-</ecNumber>
    </submittedName>
</protein>
<accession>A0ABT2G1H1</accession>
<dbReference type="Gene3D" id="3.90.550.10">
    <property type="entry name" value="Spore Coat Polysaccharide Biosynthesis Protein SpsA, Chain A"/>
    <property type="match status" value="1"/>
</dbReference>
<evidence type="ECO:0000259" key="4">
    <source>
        <dbReference type="Pfam" id="PF00535"/>
    </source>
</evidence>
<proteinExistence type="inferred from homology"/>
<dbReference type="Pfam" id="PF00535">
    <property type="entry name" value="Glycos_transf_2"/>
    <property type="match status" value="1"/>
</dbReference>
<dbReference type="GO" id="GO:0016757">
    <property type="term" value="F:glycosyltransferase activity"/>
    <property type="evidence" value="ECO:0007669"/>
    <property type="project" value="UniProtKB-KW"/>
</dbReference>
<dbReference type="EC" id="2.4.-.-" evidence="5"/>
<reference evidence="5 6" key="1">
    <citation type="submission" date="2022-08" db="EMBL/GenBank/DDBJ databases">
        <title>Algoriphagus sp. CAU 1643 isolated from mud.</title>
        <authorList>
            <person name="Kim W."/>
        </authorList>
    </citation>
    <scope>NUCLEOTIDE SEQUENCE [LARGE SCALE GENOMIC DNA]</scope>
    <source>
        <strain evidence="5 6">CAU 1643</strain>
    </source>
</reference>
<sequence>MTERKVALVLVTFNRLEILKTNLSYIERQTKNPDFIVIVNNGSTDGTTEFLITKSEFHIINKEENLGFGAGLAIGISYAKNSLNPEYFWLMDDDSFPTPQVLSFLYDNAQKINLNGALGITGFDLKRGIPKEVDAGNRITEVGFILADNALVSKSAYDSVGNFRDDLFMMCEDYDFCLRLKKRGLFVGVVQSDEVKVDRKHLGSQPNSQGIIWRGYYHARNHFLILRSNFSVENLFFYFYRQSKYLIHIALFGKNKWDRFRFRILGIWHGIKGYTGKTLDPITLKISKN</sequence>
<evidence type="ECO:0000256" key="1">
    <source>
        <dbReference type="ARBA" id="ARBA00006739"/>
    </source>
</evidence>